<feature type="domain" description="CBS" evidence="10">
    <location>
        <begin position="195"/>
        <end position="251"/>
    </location>
</feature>
<dbReference type="PANTHER" id="PTHR43773:SF1">
    <property type="entry name" value="MAGNESIUM TRANSPORTER MGTE"/>
    <property type="match status" value="1"/>
</dbReference>
<dbReference type="InterPro" id="IPR000644">
    <property type="entry name" value="CBS_dom"/>
</dbReference>
<keyword evidence="9" id="KW-1003">Cell membrane</keyword>
<dbReference type="Gene3D" id="1.10.357.20">
    <property type="entry name" value="SLC41 divalent cation transporters, integral membrane domain"/>
    <property type="match status" value="1"/>
</dbReference>
<dbReference type="GO" id="GO:0046872">
    <property type="term" value="F:metal ion binding"/>
    <property type="evidence" value="ECO:0007669"/>
    <property type="project" value="UniProtKB-KW"/>
</dbReference>
<keyword evidence="12" id="KW-1185">Reference proteome</keyword>
<dbReference type="CDD" id="cd04606">
    <property type="entry name" value="CBS_pair_Mg_transporter"/>
    <property type="match status" value="1"/>
</dbReference>
<dbReference type="SUPFAM" id="SSF158791">
    <property type="entry name" value="MgtE N-terminal domain-like"/>
    <property type="match status" value="1"/>
</dbReference>
<evidence type="ECO:0000256" key="9">
    <source>
        <dbReference type="RuleBase" id="RU362011"/>
    </source>
</evidence>
<comment type="function">
    <text evidence="9">Acts as a magnesium transporter.</text>
</comment>
<dbReference type="InterPro" id="IPR036739">
    <property type="entry name" value="SLC41_membr_dom_sf"/>
</dbReference>
<feature type="transmembrane region" description="Helical" evidence="9">
    <location>
        <begin position="279"/>
        <end position="296"/>
    </location>
</feature>
<keyword evidence="7 9" id="KW-0472">Membrane</keyword>
<dbReference type="RefSeq" id="WP_132084104.1">
    <property type="nucleotide sequence ID" value="NZ_SLUK01000002.1"/>
</dbReference>
<feature type="transmembrane region" description="Helical" evidence="9">
    <location>
        <begin position="353"/>
        <end position="373"/>
    </location>
</feature>
<dbReference type="AlphaFoldDB" id="A0A9X8UL07"/>
<dbReference type="InterPro" id="IPR046342">
    <property type="entry name" value="CBS_dom_sf"/>
</dbReference>
<dbReference type="PANTHER" id="PTHR43773">
    <property type="entry name" value="MAGNESIUM TRANSPORTER MGTE"/>
    <property type="match status" value="1"/>
</dbReference>
<dbReference type="Pfam" id="PF00571">
    <property type="entry name" value="CBS"/>
    <property type="match status" value="2"/>
</dbReference>
<keyword evidence="6 9" id="KW-1133">Transmembrane helix</keyword>
<evidence type="ECO:0000256" key="2">
    <source>
        <dbReference type="ARBA" id="ARBA00009749"/>
    </source>
</evidence>
<feature type="transmembrane region" description="Helical" evidence="9">
    <location>
        <begin position="379"/>
        <end position="405"/>
    </location>
</feature>
<dbReference type="Pfam" id="PF03448">
    <property type="entry name" value="MgtE_N"/>
    <property type="match status" value="1"/>
</dbReference>
<sequence>MNETIRELLAQRHYGRLRAYLSELNVVDIAALFLGLSQEDMVLLFRLLPKETAADTFSYMESEAQQSLCEAMNDVELRAVLDELAMDDTVDMLEEMPANVVKKVLQSCDMQYRKSINQFLSYPEDSAGSLMTIELVDLKSSMTVGQAFDHIRRTGVNKETIYTCYVIGDNRVLEGVVTVKTLLLADKETLIGEIMETNIIYVHTLDDQEQIAYLFGKYDFLALPVVDTENRLVGIITIDDALDVIQEENTEDFEKMAAISPSDDSYLRTSVFTHAKKRIVWLLILMLSATVTGTIITKYEDAFAAIPLLVAFIPMIMDTGGNCGSQSSTLVIRGMALNEIAPRDALRVWFKEIRVALLVGVALALVNGLRIFFQYGSFLMAATVGFTLILTVCLSKSLGCILPIVAKRLKVDPAIMAAPIITTVVDACSIFIYFNVALLVLHV</sequence>
<protein>
    <recommendedName>
        <fullName evidence="9">Magnesium transporter MgtE</fullName>
    </recommendedName>
</protein>
<dbReference type="SMART" id="SM00924">
    <property type="entry name" value="MgtE_N"/>
    <property type="match status" value="1"/>
</dbReference>
<dbReference type="SMART" id="SM00116">
    <property type="entry name" value="CBS"/>
    <property type="match status" value="1"/>
</dbReference>
<organism evidence="11 12">
    <name type="scientific">Harryflintia acetispora</name>
    <dbReference type="NCBI Taxonomy" id="1849041"/>
    <lineage>
        <taxon>Bacteria</taxon>
        <taxon>Bacillati</taxon>
        <taxon>Bacillota</taxon>
        <taxon>Clostridia</taxon>
        <taxon>Eubacteriales</taxon>
        <taxon>Oscillospiraceae</taxon>
        <taxon>Harryflintia</taxon>
    </lineage>
</organism>
<feature type="transmembrane region" description="Helical" evidence="9">
    <location>
        <begin position="302"/>
        <end position="320"/>
    </location>
</feature>
<dbReference type="Gene3D" id="3.10.580.10">
    <property type="entry name" value="CBS-domain"/>
    <property type="match status" value="1"/>
</dbReference>
<accession>A0A9X8UL07</accession>
<dbReference type="InterPro" id="IPR006668">
    <property type="entry name" value="Mg_transptr_MgtE_intracell_dom"/>
</dbReference>
<evidence type="ECO:0000256" key="7">
    <source>
        <dbReference type="ARBA" id="ARBA00023136"/>
    </source>
</evidence>
<dbReference type="GO" id="GO:0015095">
    <property type="term" value="F:magnesium ion transmembrane transporter activity"/>
    <property type="evidence" value="ECO:0007669"/>
    <property type="project" value="UniProtKB-UniRule"/>
</dbReference>
<feature type="transmembrane region" description="Helical" evidence="9">
    <location>
        <begin position="417"/>
        <end position="441"/>
    </location>
</feature>
<comment type="caution">
    <text evidence="11">The sequence shown here is derived from an EMBL/GenBank/DDBJ whole genome shotgun (WGS) entry which is preliminary data.</text>
</comment>
<evidence type="ECO:0000256" key="5">
    <source>
        <dbReference type="ARBA" id="ARBA00022842"/>
    </source>
</evidence>
<comment type="subcellular location">
    <subcellularLocation>
        <location evidence="9">Cell membrane</location>
        <topology evidence="9">Multi-pass membrane protein</topology>
    </subcellularLocation>
    <subcellularLocation>
        <location evidence="1">Membrane</location>
        <topology evidence="1">Multi-pass membrane protein</topology>
    </subcellularLocation>
</comment>
<reference evidence="11 12" key="1">
    <citation type="submission" date="2019-03" db="EMBL/GenBank/DDBJ databases">
        <title>Genomic Encyclopedia of Type Strains, Phase IV (KMG-IV): sequencing the most valuable type-strain genomes for metagenomic binning, comparative biology and taxonomic classification.</title>
        <authorList>
            <person name="Goeker M."/>
        </authorList>
    </citation>
    <scope>NUCLEOTIDE SEQUENCE [LARGE SCALE GENOMIC DNA]</scope>
    <source>
        <strain evidence="11 12">DSM 100433</strain>
    </source>
</reference>
<evidence type="ECO:0000313" key="12">
    <source>
        <dbReference type="Proteomes" id="UP000294682"/>
    </source>
</evidence>
<evidence type="ECO:0000256" key="8">
    <source>
        <dbReference type="PROSITE-ProRule" id="PRU00703"/>
    </source>
</evidence>
<dbReference type="InterPro" id="IPR038076">
    <property type="entry name" value="MgtE_N_sf"/>
</dbReference>
<dbReference type="GO" id="GO:0005886">
    <property type="term" value="C:plasma membrane"/>
    <property type="evidence" value="ECO:0007669"/>
    <property type="project" value="UniProtKB-SubCell"/>
</dbReference>
<dbReference type="PROSITE" id="PS51371">
    <property type="entry name" value="CBS"/>
    <property type="match status" value="1"/>
</dbReference>
<evidence type="ECO:0000313" key="11">
    <source>
        <dbReference type="EMBL" id="TCL44762.1"/>
    </source>
</evidence>
<dbReference type="EMBL" id="SLUK01000002">
    <property type="protein sequence ID" value="TCL44762.1"/>
    <property type="molecule type" value="Genomic_DNA"/>
</dbReference>
<dbReference type="SUPFAM" id="SSF54631">
    <property type="entry name" value="CBS-domain pair"/>
    <property type="match status" value="1"/>
</dbReference>
<comment type="similarity">
    <text evidence="2 9">Belongs to the SLC41A transporter family.</text>
</comment>
<keyword evidence="3 9" id="KW-0813">Transport</keyword>
<comment type="subunit">
    <text evidence="9">Homodimer.</text>
</comment>
<name>A0A9X8UL07_9FIRM</name>
<keyword evidence="5 9" id="KW-0460">Magnesium</keyword>
<keyword evidence="4 9" id="KW-0812">Transmembrane</keyword>
<evidence type="ECO:0000256" key="6">
    <source>
        <dbReference type="ARBA" id="ARBA00022989"/>
    </source>
</evidence>
<evidence type="ECO:0000256" key="1">
    <source>
        <dbReference type="ARBA" id="ARBA00004141"/>
    </source>
</evidence>
<gene>
    <name evidence="11" type="ORF">EDD78_102388</name>
</gene>
<dbReference type="InterPro" id="IPR006667">
    <property type="entry name" value="SLC41_membr_dom"/>
</dbReference>
<dbReference type="NCBIfam" id="TIGR00400">
    <property type="entry name" value="mgtE"/>
    <property type="match status" value="1"/>
</dbReference>
<evidence type="ECO:0000256" key="4">
    <source>
        <dbReference type="ARBA" id="ARBA00022692"/>
    </source>
</evidence>
<proteinExistence type="inferred from homology"/>
<dbReference type="Proteomes" id="UP000294682">
    <property type="component" value="Unassembled WGS sequence"/>
</dbReference>
<evidence type="ECO:0000256" key="3">
    <source>
        <dbReference type="ARBA" id="ARBA00022448"/>
    </source>
</evidence>
<keyword evidence="9" id="KW-0479">Metal-binding</keyword>
<keyword evidence="8" id="KW-0129">CBS domain</keyword>
<dbReference type="InterPro" id="IPR006669">
    <property type="entry name" value="MgtE_transporter"/>
</dbReference>
<dbReference type="Gene3D" id="1.25.60.10">
    <property type="entry name" value="MgtE N-terminal domain-like"/>
    <property type="match status" value="1"/>
</dbReference>
<dbReference type="Pfam" id="PF01769">
    <property type="entry name" value="MgtE"/>
    <property type="match status" value="1"/>
</dbReference>
<dbReference type="SUPFAM" id="SSF161093">
    <property type="entry name" value="MgtE membrane domain-like"/>
    <property type="match status" value="1"/>
</dbReference>
<evidence type="ECO:0000259" key="10">
    <source>
        <dbReference type="PROSITE" id="PS51371"/>
    </source>
</evidence>